<evidence type="ECO:0000259" key="1">
    <source>
        <dbReference type="PROSITE" id="PS50902"/>
    </source>
</evidence>
<dbReference type="PROSITE" id="PS50902">
    <property type="entry name" value="FLAVODOXIN_LIKE"/>
    <property type="match status" value="1"/>
</dbReference>
<organism evidence="2 3">
    <name type="scientific">Alkaliphilus hydrothermalis</name>
    <dbReference type="NCBI Taxonomy" id="1482730"/>
    <lineage>
        <taxon>Bacteria</taxon>
        <taxon>Bacillati</taxon>
        <taxon>Bacillota</taxon>
        <taxon>Clostridia</taxon>
        <taxon>Peptostreptococcales</taxon>
        <taxon>Natronincolaceae</taxon>
        <taxon>Alkaliphilus</taxon>
    </lineage>
</organism>
<feature type="domain" description="Flavodoxin-like" evidence="1">
    <location>
        <begin position="8"/>
        <end position="163"/>
    </location>
</feature>
<evidence type="ECO:0000313" key="3">
    <source>
        <dbReference type="Proteomes" id="UP001314796"/>
    </source>
</evidence>
<dbReference type="RefSeq" id="WP_204403170.1">
    <property type="nucleotide sequence ID" value="NZ_JAFBEE010000016.1"/>
</dbReference>
<reference evidence="2 3" key="1">
    <citation type="submission" date="2021-01" db="EMBL/GenBank/DDBJ databases">
        <title>Genomic Encyclopedia of Type Strains, Phase IV (KMG-IV): sequencing the most valuable type-strain genomes for metagenomic binning, comparative biology and taxonomic classification.</title>
        <authorList>
            <person name="Goeker M."/>
        </authorList>
    </citation>
    <scope>NUCLEOTIDE SEQUENCE [LARGE SCALE GENOMIC DNA]</scope>
    <source>
        <strain evidence="2 3">DSM 25890</strain>
    </source>
</reference>
<dbReference type="InterPro" id="IPR029039">
    <property type="entry name" value="Flavoprotein-like_sf"/>
</dbReference>
<dbReference type="Proteomes" id="UP001314796">
    <property type="component" value="Unassembled WGS sequence"/>
</dbReference>
<dbReference type="PANTHER" id="PTHR39201">
    <property type="entry name" value="EXPORTED PROTEIN-RELATED"/>
    <property type="match status" value="1"/>
</dbReference>
<sequence length="170" mass="19181">MGYGDIKKLVAYYSYEGNTKLMAEVMAEEIGADLLRLKPKKEIQTKGFSKYLWGGSQIIMNRRPELEPFEVNPSEYDLIIIGTPVWAWTYAPPVGSLFKMVDFNDHSMGIFSCHGGQNGKTLVHMKKALQGNHIIGEIDFFEPLSNNQAVAVEKAQQWARELLDKVVGKK</sequence>
<dbReference type="Pfam" id="PF12682">
    <property type="entry name" value="Flavodoxin_4"/>
    <property type="match status" value="1"/>
</dbReference>
<dbReference type="Gene3D" id="3.40.50.360">
    <property type="match status" value="1"/>
</dbReference>
<dbReference type="PANTHER" id="PTHR39201:SF1">
    <property type="entry name" value="FLAVODOXIN-LIKE DOMAIN-CONTAINING PROTEIN"/>
    <property type="match status" value="1"/>
</dbReference>
<accession>A0ABS2NRV5</accession>
<dbReference type="SUPFAM" id="SSF52218">
    <property type="entry name" value="Flavoproteins"/>
    <property type="match status" value="1"/>
</dbReference>
<protein>
    <submittedName>
        <fullName evidence="2">Flavodoxin</fullName>
    </submittedName>
</protein>
<dbReference type="EMBL" id="JAFBEE010000016">
    <property type="protein sequence ID" value="MBM7615682.1"/>
    <property type="molecule type" value="Genomic_DNA"/>
</dbReference>
<proteinExistence type="predicted"/>
<evidence type="ECO:0000313" key="2">
    <source>
        <dbReference type="EMBL" id="MBM7615682.1"/>
    </source>
</evidence>
<name>A0ABS2NRV5_9FIRM</name>
<comment type="caution">
    <text evidence="2">The sequence shown here is derived from an EMBL/GenBank/DDBJ whole genome shotgun (WGS) entry which is preliminary data.</text>
</comment>
<gene>
    <name evidence="2" type="ORF">JOC73_002256</name>
</gene>
<keyword evidence="3" id="KW-1185">Reference proteome</keyword>
<dbReference type="InterPro" id="IPR008254">
    <property type="entry name" value="Flavodoxin/NO_synth"/>
</dbReference>